<reference evidence="2" key="1">
    <citation type="submission" date="2020-10" db="EMBL/GenBank/DDBJ databases">
        <authorList>
            <person name="Roach M.J.R."/>
        </authorList>
    </citation>
    <scope>NUCLEOTIDE SEQUENCE</scope>
    <source>
        <strain evidence="2">CBS 1945</strain>
    </source>
</reference>
<feature type="region of interest" description="Disordered" evidence="1">
    <location>
        <begin position="339"/>
        <end position="396"/>
    </location>
</feature>
<dbReference type="GeneID" id="62197328"/>
<organism evidence="2 3">
    <name type="scientific">Eeniella nana</name>
    <name type="common">Yeast</name>
    <name type="synonym">Brettanomyces nanus</name>
    <dbReference type="NCBI Taxonomy" id="13502"/>
    <lineage>
        <taxon>Eukaryota</taxon>
        <taxon>Fungi</taxon>
        <taxon>Dikarya</taxon>
        <taxon>Ascomycota</taxon>
        <taxon>Saccharomycotina</taxon>
        <taxon>Pichiomycetes</taxon>
        <taxon>Pichiales</taxon>
        <taxon>Pichiaceae</taxon>
        <taxon>Brettanomyces</taxon>
    </lineage>
</organism>
<dbReference type="Proteomes" id="UP000662931">
    <property type="component" value="Chromosome 4"/>
</dbReference>
<feature type="compositionally biased region" description="Low complexity" evidence="1">
    <location>
        <begin position="343"/>
        <end position="358"/>
    </location>
</feature>
<evidence type="ECO:0000313" key="2">
    <source>
        <dbReference type="EMBL" id="QPG76539.1"/>
    </source>
</evidence>
<dbReference type="KEGG" id="bnn:FOA43_003928"/>
<dbReference type="EMBL" id="CP064815">
    <property type="protein sequence ID" value="QPG76539.1"/>
    <property type="molecule type" value="Genomic_DNA"/>
</dbReference>
<feature type="region of interest" description="Disordered" evidence="1">
    <location>
        <begin position="140"/>
        <end position="167"/>
    </location>
</feature>
<feature type="compositionally biased region" description="Polar residues" evidence="1">
    <location>
        <begin position="215"/>
        <end position="243"/>
    </location>
</feature>
<protein>
    <submittedName>
        <fullName evidence="2">Uncharacterized protein</fullName>
    </submittedName>
</protein>
<evidence type="ECO:0000256" key="1">
    <source>
        <dbReference type="SAM" id="MobiDB-lite"/>
    </source>
</evidence>
<dbReference type="OrthoDB" id="3996169at2759"/>
<dbReference type="RefSeq" id="XP_038780104.1">
    <property type="nucleotide sequence ID" value="XM_038924176.1"/>
</dbReference>
<dbReference type="AlphaFoldDB" id="A0A875SAC5"/>
<name>A0A875SAC5_EENNA</name>
<proteinExistence type="predicted"/>
<evidence type="ECO:0000313" key="3">
    <source>
        <dbReference type="Proteomes" id="UP000662931"/>
    </source>
</evidence>
<gene>
    <name evidence="2" type="ORF">FOA43_003928</name>
</gene>
<sequence length="442" mass="47146">MSIPSPNMSPYIPRKGSVTSIVGPPISLASSPSTSSLINDAIKNSPANITSTSNTLAPSSTPPAVASTSVALPPISSVRSTAYGTLWTPPRRTSIGGMSSTAAGMVNTKNTIGTKSFFDSPRNSFSKSYSASALRISRTTLDDSGDEGNSGAIASSESDTDDDNIQVTSNGMNEIQRNHSKAKVSFAFHPTSYEGRGATNGRVQYQFLDSDPGSPKSSSVITTSVGQGLPPNNLQNNDSSGKQQPAIFFKKSSSKRSIVPKFKAFRRIADELRVEMFPLDEELAHESMITTALKDEEEVLSGKKLATSLLTARNDPVSIQHDNLKRYEVISKANEAWNKHRAVSPSPSVSTTQSHTSTGQDKTIEISKKRKNSLDDSDASTYGGSDTETRSSNKRRLVSLGNSPILGAASMFLLPTAATHNSHSSAKLIQSASDDLEMMSMR</sequence>
<accession>A0A875SAC5</accession>
<keyword evidence="3" id="KW-1185">Reference proteome</keyword>
<feature type="region of interest" description="Disordered" evidence="1">
    <location>
        <begin position="208"/>
        <end position="243"/>
    </location>
</feature>